<comment type="caution">
    <text evidence="3">The sequence shown here is derived from an EMBL/GenBank/DDBJ whole genome shotgun (WGS) entry which is preliminary data.</text>
</comment>
<evidence type="ECO:0000313" key="4">
    <source>
        <dbReference type="Proteomes" id="UP000189004"/>
    </source>
</evidence>
<dbReference type="RefSeq" id="WP_077688821.1">
    <property type="nucleotide sequence ID" value="NZ_MCOK01000001.1"/>
</dbReference>
<keyword evidence="4" id="KW-1185">Reference proteome</keyword>
<feature type="transmembrane region" description="Helical" evidence="2">
    <location>
        <begin position="41"/>
        <end position="61"/>
    </location>
</feature>
<feature type="compositionally biased region" description="Low complexity" evidence="1">
    <location>
        <begin position="19"/>
        <end position="28"/>
    </location>
</feature>
<accession>A0A1V3BVN6</accession>
<sequence>MKLMWKKTTDPESPTEAVTRPTSTPTTRPLEKIPSGWTDPVRLISGVITVASAITTVWALWDLFTGDGADMAVHLVGLSAGLVVEGGWLLVLASNYQQAARDGYVARWRTVTGWVLAIGAALLLAIHGVVAENLAWSLLGLLPLISKTAWHVITHTRAQRTRAVLAVRKREEAAAAAAAHAKSERERELSADLTEEQQAELAALERETTYVTAKTEKELALEAARAHAEQQRVLADIRRRAEQQMTVDEASADIEVRRSELRNRIHLAAPLYTAQELPAGASPVPNDPSGFGVPPVGGAAAGFGAGLREARSEGGGRGGGIGRHPGGIAPDLRGRPSPTVGGGGNGHQGGDIGADQAERAPHHAARVAVGRDTRQRVLEEIGYAGVQVSNAELSRLLGIGRTTVRDHRNALRDAGHRVYPDSE</sequence>
<evidence type="ECO:0000256" key="2">
    <source>
        <dbReference type="SAM" id="Phobius"/>
    </source>
</evidence>
<feature type="transmembrane region" description="Helical" evidence="2">
    <location>
        <begin position="108"/>
        <end position="128"/>
    </location>
</feature>
<evidence type="ECO:0000313" key="3">
    <source>
        <dbReference type="EMBL" id="OOC52478.1"/>
    </source>
</evidence>
<gene>
    <name evidence="3" type="ORF">NOSIN_00360</name>
</gene>
<reference evidence="4" key="1">
    <citation type="submission" date="2016-08" db="EMBL/GenBank/DDBJ databases">
        <authorList>
            <person name="Tokovenko B."/>
            <person name="Kalinowski J."/>
        </authorList>
    </citation>
    <scope>NUCLEOTIDE SEQUENCE [LARGE SCALE GENOMIC DNA]</scope>
    <source>
        <strain evidence="4">UTMC102</strain>
    </source>
</reference>
<dbReference type="OrthoDB" id="10019727at2"/>
<protein>
    <submittedName>
        <fullName evidence="3">Uncharacterized protein</fullName>
    </submittedName>
</protein>
<keyword evidence="2" id="KW-0812">Transmembrane</keyword>
<feature type="transmembrane region" description="Helical" evidence="2">
    <location>
        <begin position="73"/>
        <end position="96"/>
    </location>
</feature>
<keyword evidence="2" id="KW-1133">Transmembrane helix</keyword>
<evidence type="ECO:0000256" key="1">
    <source>
        <dbReference type="SAM" id="MobiDB-lite"/>
    </source>
</evidence>
<feature type="region of interest" description="Disordered" evidence="1">
    <location>
        <begin position="1"/>
        <end position="31"/>
    </location>
</feature>
<dbReference type="AlphaFoldDB" id="A0A1V3BVN6"/>
<organism evidence="3 4">
    <name type="scientific">Nocardiopsis sinuspersici</name>
    <dbReference type="NCBI Taxonomy" id="501010"/>
    <lineage>
        <taxon>Bacteria</taxon>
        <taxon>Bacillati</taxon>
        <taxon>Actinomycetota</taxon>
        <taxon>Actinomycetes</taxon>
        <taxon>Streptosporangiales</taxon>
        <taxon>Nocardiopsidaceae</taxon>
        <taxon>Nocardiopsis</taxon>
    </lineage>
</organism>
<feature type="compositionally biased region" description="Gly residues" evidence="1">
    <location>
        <begin position="315"/>
        <end position="325"/>
    </location>
</feature>
<name>A0A1V3BVN6_9ACTN</name>
<dbReference type="EMBL" id="MCOK01000001">
    <property type="protein sequence ID" value="OOC52478.1"/>
    <property type="molecule type" value="Genomic_DNA"/>
</dbReference>
<feature type="compositionally biased region" description="Gly residues" evidence="1">
    <location>
        <begin position="340"/>
        <end position="352"/>
    </location>
</feature>
<feature type="region of interest" description="Disordered" evidence="1">
    <location>
        <begin position="309"/>
        <end position="368"/>
    </location>
</feature>
<keyword evidence="2" id="KW-0472">Membrane</keyword>
<dbReference type="STRING" id="501010.NOSIN_00360"/>
<proteinExistence type="predicted"/>
<dbReference type="Proteomes" id="UP000189004">
    <property type="component" value="Unassembled WGS sequence"/>
</dbReference>